<dbReference type="GO" id="GO:0016757">
    <property type="term" value="F:glycosyltransferase activity"/>
    <property type="evidence" value="ECO:0007669"/>
    <property type="project" value="UniProtKB-KW"/>
</dbReference>
<evidence type="ECO:0000256" key="5">
    <source>
        <dbReference type="ARBA" id="ARBA00022679"/>
    </source>
</evidence>
<dbReference type="Pfam" id="PF21269">
    <property type="entry name" value="TreT_GT1"/>
    <property type="match status" value="1"/>
</dbReference>
<feature type="domain" description="Glycosyl transferase family 1" evidence="7">
    <location>
        <begin position="214"/>
        <end position="380"/>
    </location>
</feature>
<dbReference type="PANTHER" id="PTHR47779:SF1">
    <property type="entry name" value="SYNTHASE (CCG-9), PUTATIVE (AFU_ORTHOLOGUE AFUA_3G12100)-RELATED"/>
    <property type="match status" value="1"/>
</dbReference>
<feature type="domain" description="Trehalose synthase N-terminal" evidence="8">
    <location>
        <begin position="34"/>
        <end position="179"/>
    </location>
</feature>
<keyword evidence="5 9" id="KW-0808">Transferase</keyword>
<dbReference type="KEGG" id="mmai:sS8_4740"/>
<evidence type="ECO:0000256" key="2">
    <source>
        <dbReference type="ARBA" id="ARBA00011738"/>
    </source>
</evidence>
<reference evidence="9 10" key="1">
    <citation type="submission" date="2016-12" db="EMBL/GenBank/DDBJ databases">
        <title>Genome sequencing of Methylocaldum marinum.</title>
        <authorList>
            <person name="Takeuchi M."/>
            <person name="Kamagata Y."/>
            <person name="Hiraoka S."/>
            <person name="Oshima K."/>
            <person name="Hattori M."/>
            <person name="Iwasaki W."/>
        </authorList>
    </citation>
    <scope>NUCLEOTIDE SEQUENCE [LARGE SCALE GENOMIC DNA]</scope>
    <source>
        <strain evidence="9 10">S8</strain>
    </source>
</reference>
<dbReference type="PANTHER" id="PTHR47779">
    <property type="entry name" value="SYNTHASE (CCG-9), PUTATIVE (AFU_ORTHOLOGUE AFUA_3G12100)-RELATED"/>
    <property type="match status" value="1"/>
</dbReference>
<gene>
    <name evidence="9" type="ORF">sS8_4740</name>
</gene>
<keyword evidence="4" id="KW-0328">Glycosyltransferase</keyword>
<evidence type="ECO:0000256" key="3">
    <source>
        <dbReference type="ARBA" id="ARBA00022526"/>
    </source>
</evidence>
<keyword evidence="6" id="KW-0119">Carbohydrate metabolism</keyword>
<name>A0A250KYV1_9GAMM</name>
<accession>A0A250KYV1</accession>
<dbReference type="InterPro" id="IPR052078">
    <property type="entry name" value="Trehalose_Metab_GTase"/>
</dbReference>
<dbReference type="InterPro" id="IPR049438">
    <property type="entry name" value="TreT_GT1"/>
</dbReference>
<evidence type="ECO:0000313" key="9">
    <source>
        <dbReference type="EMBL" id="BBA36664.1"/>
    </source>
</evidence>
<dbReference type="OrthoDB" id="8523124at2"/>
<proteinExistence type="inferred from homology"/>
<dbReference type="AlphaFoldDB" id="A0A250KYV1"/>
<keyword evidence="3" id="KW-0313">Glucose metabolism</keyword>
<dbReference type="SUPFAM" id="SSF53756">
    <property type="entry name" value="UDP-Glycosyltransferase/glycogen phosphorylase"/>
    <property type="match status" value="1"/>
</dbReference>
<evidence type="ECO:0000313" key="10">
    <source>
        <dbReference type="Proteomes" id="UP000266313"/>
    </source>
</evidence>
<comment type="subunit">
    <text evidence="2">Homodimer.</text>
</comment>
<evidence type="ECO:0000259" key="8">
    <source>
        <dbReference type="Pfam" id="PF21269"/>
    </source>
</evidence>
<evidence type="ECO:0000256" key="1">
    <source>
        <dbReference type="ARBA" id="ARBA00009481"/>
    </source>
</evidence>
<comment type="similarity">
    <text evidence="1">Belongs to the glycosyltransferase group 1 family. Glycosyltransferase 4 subfamily.</text>
</comment>
<evidence type="ECO:0000256" key="4">
    <source>
        <dbReference type="ARBA" id="ARBA00022676"/>
    </source>
</evidence>
<organism evidence="9 10">
    <name type="scientific">Methylocaldum marinum</name>
    <dbReference type="NCBI Taxonomy" id="1432792"/>
    <lineage>
        <taxon>Bacteria</taxon>
        <taxon>Pseudomonadati</taxon>
        <taxon>Pseudomonadota</taxon>
        <taxon>Gammaproteobacteria</taxon>
        <taxon>Methylococcales</taxon>
        <taxon>Methylococcaceae</taxon>
        <taxon>Methylocaldum</taxon>
    </lineage>
</organism>
<dbReference type="InterPro" id="IPR001296">
    <property type="entry name" value="Glyco_trans_1"/>
</dbReference>
<protein>
    <submittedName>
        <fullName evidence="9">Group 1 glycosyl transferase</fullName>
    </submittedName>
</protein>
<dbReference type="RefSeq" id="WP_119631799.1">
    <property type="nucleotide sequence ID" value="NZ_AP017928.1"/>
</dbReference>
<evidence type="ECO:0000256" key="6">
    <source>
        <dbReference type="ARBA" id="ARBA00023277"/>
    </source>
</evidence>
<dbReference type="EMBL" id="AP017928">
    <property type="protein sequence ID" value="BBA36664.1"/>
    <property type="molecule type" value="Genomic_DNA"/>
</dbReference>
<keyword evidence="10" id="KW-1185">Reference proteome</keyword>
<evidence type="ECO:0000259" key="7">
    <source>
        <dbReference type="Pfam" id="PF00534"/>
    </source>
</evidence>
<dbReference type="Gene3D" id="3.40.50.2000">
    <property type="entry name" value="Glycogen Phosphorylase B"/>
    <property type="match status" value="2"/>
</dbReference>
<dbReference type="GO" id="GO:0006006">
    <property type="term" value="P:glucose metabolic process"/>
    <property type="evidence" value="ECO:0007669"/>
    <property type="project" value="UniProtKB-KW"/>
</dbReference>
<sequence length="421" mass="47379">MVNLLDAYAEVVGQDVIDQLHQLAGTLRDKRVVHVNSTRLGGGVAEILEKHVPLLRELGIETHWEVITGNAAFYQCTKSFHNGLQGKTVNMPNDWLRNFEETNAFNAEQLRPILSDADIVFIHDPQPAPLLRYIPERKGKWIWRCHIDINRPNRVIWRYLRGFVAGYDASIFSLAAFVQPLPHAQYLIPPSIDPLSDKNIDLPEHEIDGVCERFGIDRTRPVIVQVSRYDQFKDPVGVIEAYRIAKHFLPDIQLVLAGGSAADDPEGEAVLAEARRAANGDPDVHILLLPPDAHRTINALQRAADLVVQKSLREGFGLTVTEALWKGKPVIGGDTGGIRLQVIDHHTGFLVNTPEGAALRIRYLLHDRHKIEEMGHKAREFVRENFLITRHLREYLTLMVSVLYTAGERIELAGGIRVRGQ</sequence>
<dbReference type="Pfam" id="PF00534">
    <property type="entry name" value="Glycos_transf_1"/>
    <property type="match status" value="1"/>
</dbReference>
<dbReference type="Proteomes" id="UP000266313">
    <property type="component" value="Chromosome"/>
</dbReference>